<protein>
    <submittedName>
        <fullName evidence="2">Uncharacterized protein</fullName>
    </submittedName>
</protein>
<dbReference type="AlphaFoldDB" id="A0A1E5Q7Y6"/>
<comment type="caution">
    <text evidence="2">The sequence shown here is derived from an EMBL/GenBank/DDBJ whole genome shotgun (WGS) entry which is preliminary data.</text>
</comment>
<proteinExistence type="predicted"/>
<evidence type="ECO:0000313" key="3">
    <source>
        <dbReference type="Proteomes" id="UP000095347"/>
    </source>
</evidence>
<feature type="compositionally biased region" description="Basic and acidic residues" evidence="1">
    <location>
        <begin position="1"/>
        <end position="25"/>
    </location>
</feature>
<keyword evidence="3" id="KW-1185">Reference proteome</keyword>
<dbReference type="RefSeq" id="WP_069958014.1">
    <property type="nucleotide sequence ID" value="NZ_MCGG01000025.1"/>
</dbReference>
<dbReference type="EMBL" id="MCGG01000025">
    <property type="protein sequence ID" value="OEJ67185.1"/>
    <property type="molecule type" value="Genomic_DNA"/>
</dbReference>
<evidence type="ECO:0000313" key="2">
    <source>
        <dbReference type="EMBL" id="OEJ67185.1"/>
    </source>
</evidence>
<name>A0A1E5Q7Y6_9PROT</name>
<dbReference type="Proteomes" id="UP000095347">
    <property type="component" value="Unassembled WGS sequence"/>
</dbReference>
<feature type="compositionally biased region" description="Basic residues" evidence="1">
    <location>
        <begin position="33"/>
        <end position="42"/>
    </location>
</feature>
<gene>
    <name evidence="2" type="ORF">BEN30_10455</name>
</gene>
<evidence type="ECO:0000256" key="1">
    <source>
        <dbReference type="SAM" id="MobiDB-lite"/>
    </source>
</evidence>
<sequence length="67" mass="7407">MPKDKSSEGADERPIAQSELDRLDRQGAALRANLKKRKRQSSARKAPITVPDALPAKDPNSDTEKHD</sequence>
<feature type="region of interest" description="Disordered" evidence="1">
    <location>
        <begin position="1"/>
        <end position="67"/>
    </location>
</feature>
<reference evidence="3" key="1">
    <citation type="submission" date="2016-07" db="EMBL/GenBank/DDBJ databases">
        <authorList>
            <person name="Florea S."/>
            <person name="Webb J.S."/>
            <person name="Jaromczyk J."/>
            <person name="Schardl C.L."/>
        </authorList>
    </citation>
    <scope>NUCLEOTIDE SEQUENCE [LARGE SCALE GENOMIC DNA]</scope>
    <source>
        <strain evidence="3">MV-1</strain>
    </source>
</reference>
<organism evidence="2 3">
    <name type="scientific">Magnetovibrio blakemorei</name>
    <dbReference type="NCBI Taxonomy" id="28181"/>
    <lineage>
        <taxon>Bacteria</taxon>
        <taxon>Pseudomonadati</taxon>
        <taxon>Pseudomonadota</taxon>
        <taxon>Alphaproteobacteria</taxon>
        <taxon>Rhodospirillales</taxon>
        <taxon>Magnetovibrionaceae</taxon>
        <taxon>Magnetovibrio</taxon>
    </lineage>
</organism>
<accession>A0A1E5Q7Y6</accession>